<dbReference type="Gene3D" id="3.90.550.10">
    <property type="entry name" value="Spore Coat Polysaccharide Biosynthesis Protein SpsA, Chain A"/>
    <property type="match status" value="1"/>
</dbReference>
<dbReference type="STRING" id="101127.A0A1X2GGK1"/>
<comment type="similarity">
    <text evidence="1">Belongs to the ANP1/MMN9/VAN1 family.</text>
</comment>
<evidence type="ECO:0000256" key="1">
    <source>
        <dbReference type="ARBA" id="ARBA00037964"/>
    </source>
</evidence>
<reference evidence="2 3" key="1">
    <citation type="submission" date="2016-07" db="EMBL/GenBank/DDBJ databases">
        <title>Pervasive Adenine N6-methylation of Active Genes in Fungi.</title>
        <authorList>
            <consortium name="DOE Joint Genome Institute"/>
            <person name="Mondo S.J."/>
            <person name="Dannebaum R.O."/>
            <person name="Kuo R.C."/>
            <person name="Labutti K."/>
            <person name="Haridas S."/>
            <person name="Kuo A."/>
            <person name="Salamov A."/>
            <person name="Ahrendt S.R."/>
            <person name="Lipzen A."/>
            <person name="Sullivan W."/>
            <person name="Andreopoulos W.B."/>
            <person name="Clum A."/>
            <person name="Lindquist E."/>
            <person name="Daum C."/>
            <person name="Ramamoorthy G.K."/>
            <person name="Gryganskyi A."/>
            <person name="Culley D."/>
            <person name="Magnuson J.K."/>
            <person name="James T.Y."/>
            <person name="O'Malley M.A."/>
            <person name="Stajich J.E."/>
            <person name="Spatafora J.W."/>
            <person name="Visel A."/>
            <person name="Grigoriev I.V."/>
        </authorList>
    </citation>
    <scope>NUCLEOTIDE SEQUENCE [LARGE SCALE GENOMIC DNA]</scope>
    <source>
        <strain evidence="2 3">NRRL 3301</strain>
    </source>
</reference>
<sequence>MNKYQQFLSHRRWLCVALTLFFLTWIVAWECVPKYLSSHLTSVAASHSARLAPSVTQAEPDHVLILTPVKNAARYLPHYFELVDRLDYPKNKVSIGFLVSDTTDNTMSLLRRQQRRWKYHYHSFEVFEKDYHFQLPEGRRHDFHLQPLRRSYMARSRNMLLSLALRQEHEWVLWLDVDVVRYSTSILRDLMSVNVDIVVPNCLRVTDDGSFWGYDKNNWQETEESLVIQRDLDPDYVLLEGYNEFPTERYLMVDMPTHHDRLNKVTLDGVGATFTLVKANVHREGANFPSFVLKHEVETEGFAKMAKAMGFGVYGLPSYIIYHAKND</sequence>
<comment type="caution">
    <text evidence="2">The sequence shown here is derived from an EMBL/GenBank/DDBJ whole genome shotgun (WGS) entry which is preliminary data.</text>
</comment>
<dbReference type="OrthoDB" id="2405412at2759"/>
<evidence type="ECO:0008006" key="4">
    <source>
        <dbReference type="Google" id="ProtNLM"/>
    </source>
</evidence>
<evidence type="ECO:0000313" key="3">
    <source>
        <dbReference type="Proteomes" id="UP000242146"/>
    </source>
</evidence>
<dbReference type="GO" id="GO:0000009">
    <property type="term" value="F:alpha-1,6-mannosyltransferase activity"/>
    <property type="evidence" value="ECO:0007669"/>
    <property type="project" value="TreeGrafter"/>
</dbReference>
<evidence type="ECO:0000313" key="2">
    <source>
        <dbReference type="EMBL" id="ORX53216.1"/>
    </source>
</evidence>
<dbReference type="SUPFAM" id="SSF53448">
    <property type="entry name" value="Nucleotide-diphospho-sugar transferases"/>
    <property type="match status" value="1"/>
</dbReference>
<dbReference type="AlphaFoldDB" id="A0A1X2GGK1"/>
<dbReference type="GO" id="GO:0000032">
    <property type="term" value="P:cell wall mannoprotein biosynthetic process"/>
    <property type="evidence" value="ECO:0007669"/>
    <property type="project" value="TreeGrafter"/>
</dbReference>
<organism evidence="2 3">
    <name type="scientific">Hesseltinella vesiculosa</name>
    <dbReference type="NCBI Taxonomy" id="101127"/>
    <lineage>
        <taxon>Eukaryota</taxon>
        <taxon>Fungi</taxon>
        <taxon>Fungi incertae sedis</taxon>
        <taxon>Mucoromycota</taxon>
        <taxon>Mucoromycotina</taxon>
        <taxon>Mucoromycetes</taxon>
        <taxon>Mucorales</taxon>
        <taxon>Cunninghamellaceae</taxon>
        <taxon>Hesseltinella</taxon>
    </lineage>
</organism>
<gene>
    <name evidence="2" type="ORF">DM01DRAFT_1287965</name>
</gene>
<proteinExistence type="inferred from homology"/>
<keyword evidence="3" id="KW-1185">Reference proteome</keyword>
<dbReference type="EMBL" id="MCGT01000016">
    <property type="protein sequence ID" value="ORX53216.1"/>
    <property type="molecule type" value="Genomic_DNA"/>
</dbReference>
<dbReference type="PANTHER" id="PTHR43083">
    <property type="entry name" value="MANNAN POLYMERASE II"/>
    <property type="match status" value="1"/>
</dbReference>
<protein>
    <recommendedName>
        <fullName evidence="4">Anp1-domain-containing protein</fullName>
    </recommendedName>
</protein>
<dbReference type="Proteomes" id="UP000242146">
    <property type="component" value="Unassembled WGS sequence"/>
</dbReference>
<accession>A0A1X2GGK1</accession>
<name>A0A1X2GGK1_9FUNG</name>
<dbReference type="Pfam" id="PF03452">
    <property type="entry name" value="Anp1"/>
    <property type="match status" value="1"/>
</dbReference>
<dbReference type="PANTHER" id="PTHR43083:SF6">
    <property type="entry name" value="MANNAN POLYMERASE COMPLEXES SUBUNIT MNN9"/>
    <property type="match status" value="1"/>
</dbReference>
<dbReference type="InterPro" id="IPR029044">
    <property type="entry name" value="Nucleotide-diphossugar_trans"/>
</dbReference>
<dbReference type="InterPro" id="IPR052086">
    <property type="entry name" value="Mannan_Polymerase_Subunit"/>
</dbReference>
<dbReference type="CDD" id="cd00761">
    <property type="entry name" value="Glyco_tranf_GTA_type"/>
    <property type="match status" value="1"/>
</dbReference>
<dbReference type="GO" id="GO:0006487">
    <property type="term" value="P:protein N-linked glycosylation"/>
    <property type="evidence" value="ECO:0007669"/>
    <property type="project" value="TreeGrafter"/>
</dbReference>
<dbReference type="GO" id="GO:0000136">
    <property type="term" value="C:mannan polymerase complex"/>
    <property type="evidence" value="ECO:0007669"/>
    <property type="project" value="TreeGrafter"/>
</dbReference>